<feature type="transmembrane region" description="Helical" evidence="3">
    <location>
        <begin position="354"/>
        <end position="376"/>
    </location>
</feature>
<feature type="transmembrane region" description="Helical" evidence="3">
    <location>
        <begin position="216"/>
        <end position="240"/>
    </location>
</feature>
<evidence type="ECO:0000313" key="4">
    <source>
        <dbReference type="EMBL" id="KAE8382430.1"/>
    </source>
</evidence>
<dbReference type="InterPro" id="IPR036259">
    <property type="entry name" value="MFS_trans_sf"/>
</dbReference>
<reference evidence="4 5" key="1">
    <citation type="submission" date="2019-04" db="EMBL/GenBank/DDBJ databases">
        <title>Friends and foes A comparative genomics studyof 23 Aspergillus species from section Flavi.</title>
        <authorList>
            <consortium name="DOE Joint Genome Institute"/>
            <person name="Kjaerbolling I."/>
            <person name="Vesth T."/>
            <person name="Frisvad J.C."/>
            <person name="Nybo J.L."/>
            <person name="Theobald S."/>
            <person name="Kildgaard S."/>
            <person name="Isbrandt T."/>
            <person name="Kuo A."/>
            <person name="Sato A."/>
            <person name="Lyhne E.K."/>
            <person name="Kogle M.E."/>
            <person name="Wiebenga A."/>
            <person name="Kun R.S."/>
            <person name="Lubbers R.J."/>
            <person name="Makela M.R."/>
            <person name="Barry K."/>
            <person name="Chovatia M."/>
            <person name="Clum A."/>
            <person name="Daum C."/>
            <person name="Haridas S."/>
            <person name="He G."/>
            <person name="LaButti K."/>
            <person name="Lipzen A."/>
            <person name="Mondo S."/>
            <person name="Riley R."/>
            <person name="Salamov A."/>
            <person name="Simmons B.A."/>
            <person name="Magnuson J.K."/>
            <person name="Henrissat B."/>
            <person name="Mortensen U.H."/>
            <person name="Larsen T.O."/>
            <person name="Devries R.P."/>
            <person name="Grigoriev I.V."/>
            <person name="Machida M."/>
            <person name="Baker S.E."/>
            <person name="Andersen M.R."/>
        </authorList>
    </citation>
    <scope>NUCLEOTIDE SEQUENCE [LARGE SCALE GENOMIC DNA]</scope>
    <source>
        <strain evidence="4 5">IBT 29228</strain>
    </source>
</reference>
<keyword evidence="3" id="KW-0812">Transmembrane</keyword>
<dbReference type="InterPro" id="IPR050327">
    <property type="entry name" value="Proton-linked_MCT"/>
</dbReference>
<dbReference type="GO" id="GO:0016020">
    <property type="term" value="C:membrane"/>
    <property type="evidence" value="ECO:0007669"/>
    <property type="project" value="UniProtKB-SubCell"/>
</dbReference>
<keyword evidence="3" id="KW-0472">Membrane</keyword>
<sequence length="453" mass="48937">MTIPPSTSYHAQYDTDDAIDNRLMASSILGRIKSGYFSRSVAIRQAEALCEDPGPPPDGGLVAWSQVFAAHLTIWNTWGYVTAFGVFQEYYVDILKRPASDISWVGGIQVFLLFFVGTFSGGAVDAGHFRVTWIAGAAFNVLGIFTTAMCKEYWQVFLAQGLCMGLGSGLMFCPVLSLLAAYFTSHRSLAIGVAAAGSATGGMVFPVVVSKLLPRIGFAWTISVLGFITLSMLLVALTLLQPRLRPRKSGPFVEWASFKEPPYLFFSVGMFFNFWGLYVAFFYVSSFGKQVVGLDWEGSIHLLLVMNGVGVFARVVPNFLADRYTGPLNLLILCTLLSGMMLFCWISVENPVGLYFFAAFYGACAASVQSLFPATLTTLPTDLSKMGVNLGMVMTIISIPSLTGSPVAGALVTLGGNSCLYAQIFAGASMLIGTIMIIISRLYITGLVLRAKV</sequence>
<evidence type="ECO:0000256" key="3">
    <source>
        <dbReference type="SAM" id="Phobius"/>
    </source>
</evidence>
<dbReference type="EMBL" id="ML736162">
    <property type="protein sequence ID" value="KAE8382430.1"/>
    <property type="molecule type" value="Genomic_DNA"/>
</dbReference>
<feature type="transmembrane region" description="Helical" evidence="3">
    <location>
        <begin position="388"/>
        <end position="414"/>
    </location>
</feature>
<protein>
    <submittedName>
        <fullName evidence="4">Major facilitator superfamily domain-containing protein</fullName>
    </submittedName>
</protein>
<proteinExistence type="inferred from homology"/>
<dbReference type="InterPro" id="IPR011701">
    <property type="entry name" value="MFS"/>
</dbReference>
<keyword evidence="3" id="KW-1133">Transmembrane helix</keyword>
<dbReference type="Pfam" id="PF07690">
    <property type="entry name" value="MFS_1"/>
    <property type="match status" value="1"/>
</dbReference>
<dbReference type="PANTHER" id="PTHR11360">
    <property type="entry name" value="MONOCARBOXYLATE TRANSPORTER"/>
    <property type="match status" value="1"/>
</dbReference>
<dbReference type="Proteomes" id="UP000326198">
    <property type="component" value="Unassembled WGS sequence"/>
</dbReference>
<evidence type="ECO:0000256" key="2">
    <source>
        <dbReference type="ARBA" id="ARBA00006727"/>
    </source>
</evidence>
<keyword evidence="5" id="KW-1185">Reference proteome</keyword>
<evidence type="ECO:0000256" key="1">
    <source>
        <dbReference type="ARBA" id="ARBA00004141"/>
    </source>
</evidence>
<comment type="subcellular location">
    <subcellularLocation>
        <location evidence="1">Membrane</location>
        <topology evidence="1">Multi-pass membrane protein</topology>
    </subcellularLocation>
</comment>
<feature type="transmembrane region" description="Helical" evidence="3">
    <location>
        <begin position="102"/>
        <end position="124"/>
    </location>
</feature>
<dbReference type="SUPFAM" id="SSF103473">
    <property type="entry name" value="MFS general substrate transporter"/>
    <property type="match status" value="1"/>
</dbReference>
<feature type="transmembrane region" description="Helical" evidence="3">
    <location>
        <begin position="155"/>
        <end position="182"/>
    </location>
</feature>
<organism evidence="4 5">
    <name type="scientific">Aspergillus bertholletiae</name>
    <dbReference type="NCBI Taxonomy" id="1226010"/>
    <lineage>
        <taxon>Eukaryota</taxon>
        <taxon>Fungi</taxon>
        <taxon>Dikarya</taxon>
        <taxon>Ascomycota</taxon>
        <taxon>Pezizomycotina</taxon>
        <taxon>Eurotiomycetes</taxon>
        <taxon>Eurotiomycetidae</taxon>
        <taxon>Eurotiales</taxon>
        <taxon>Aspergillaceae</taxon>
        <taxon>Aspergillus</taxon>
        <taxon>Aspergillus subgen. Circumdati</taxon>
    </lineage>
</organism>
<dbReference type="AlphaFoldDB" id="A0A5N7BKY9"/>
<dbReference type="PANTHER" id="PTHR11360:SF130">
    <property type="entry name" value="MAJOR FACILITATOR SUPERFAMILY (MFS) PROFILE DOMAIN-CONTAINING PROTEIN-RELATED"/>
    <property type="match status" value="1"/>
</dbReference>
<dbReference type="GO" id="GO:0022857">
    <property type="term" value="F:transmembrane transporter activity"/>
    <property type="evidence" value="ECO:0007669"/>
    <property type="project" value="InterPro"/>
</dbReference>
<feature type="transmembrane region" description="Helical" evidence="3">
    <location>
        <begin position="261"/>
        <end position="284"/>
    </location>
</feature>
<feature type="transmembrane region" description="Helical" evidence="3">
    <location>
        <begin position="420"/>
        <end position="444"/>
    </location>
</feature>
<accession>A0A5N7BKY9</accession>
<evidence type="ECO:0000313" key="5">
    <source>
        <dbReference type="Proteomes" id="UP000326198"/>
    </source>
</evidence>
<dbReference type="Gene3D" id="1.20.1250.20">
    <property type="entry name" value="MFS general substrate transporter like domains"/>
    <property type="match status" value="1"/>
</dbReference>
<feature type="transmembrane region" description="Helical" evidence="3">
    <location>
        <begin position="189"/>
        <end position="210"/>
    </location>
</feature>
<dbReference type="OrthoDB" id="6499973at2759"/>
<feature type="transmembrane region" description="Helical" evidence="3">
    <location>
        <begin position="328"/>
        <end position="348"/>
    </location>
</feature>
<name>A0A5N7BKY9_9EURO</name>
<gene>
    <name evidence="4" type="ORF">BDV26DRAFT_288468</name>
</gene>
<feature type="transmembrane region" description="Helical" evidence="3">
    <location>
        <begin position="131"/>
        <end position="149"/>
    </location>
</feature>
<comment type="similarity">
    <text evidence="2">Belongs to the major facilitator superfamily. Monocarboxylate porter (TC 2.A.1.13) family.</text>
</comment>
<feature type="transmembrane region" description="Helical" evidence="3">
    <location>
        <begin position="296"/>
        <end position="316"/>
    </location>
</feature>